<dbReference type="EMBL" id="CP136051">
    <property type="protein sequence ID" value="WOK09470.1"/>
    <property type="molecule type" value="Genomic_DNA"/>
</dbReference>
<dbReference type="InterPro" id="IPR024775">
    <property type="entry name" value="DinB-like"/>
</dbReference>
<keyword evidence="3" id="KW-1185">Reference proteome</keyword>
<dbReference type="RefSeq" id="WP_317492088.1">
    <property type="nucleotide sequence ID" value="NZ_CP136051.1"/>
</dbReference>
<dbReference type="Gene3D" id="1.20.120.450">
    <property type="entry name" value="dinb family like domain"/>
    <property type="match status" value="1"/>
</dbReference>
<evidence type="ECO:0000313" key="2">
    <source>
        <dbReference type="EMBL" id="WOK09470.1"/>
    </source>
</evidence>
<dbReference type="InterPro" id="IPR034660">
    <property type="entry name" value="DinB/YfiT-like"/>
</dbReference>
<dbReference type="SUPFAM" id="SSF109854">
    <property type="entry name" value="DinB/YfiT-like putative metalloenzymes"/>
    <property type="match status" value="1"/>
</dbReference>
<protein>
    <submittedName>
        <fullName evidence="2">DinB family protein</fullName>
    </submittedName>
</protein>
<feature type="domain" description="DinB-like" evidence="1">
    <location>
        <begin position="12"/>
        <end position="150"/>
    </location>
</feature>
<gene>
    <name evidence="2" type="ORF">RT717_12550</name>
</gene>
<evidence type="ECO:0000313" key="3">
    <source>
        <dbReference type="Proteomes" id="UP001302349"/>
    </source>
</evidence>
<reference evidence="2 3" key="1">
    <citation type="journal article" date="2023" name="Microbiol. Resour. Announc.">
        <title>Complete Genome Sequence of Imperialibacter roseus strain P4T.</title>
        <authorList>
            <person name="Tizabi D.R."/>
            <person name="Bachvaroff T."/>
            <person name="Hill R.T."/>
        </authorList>
    </citation>
    <scope>NUCLEOTIDE SEQUENCE [LARGE SCALE GENOMIC DNA]</scope>
    <source>
        <strain evidence="2 3">P4T</strain>
    </source>
</reference>
<sequence length="174" mass="19623">MKFDLKKAIEVLERTPGVLNTLLDGLSADWTSSNEGGESWSAYDVVGHLIHGEKTDWIPRADIILSPEADKHFRPFDRFSQMGESGKKTLQQLLQEFSTLRKSNMERLRAMGISDEDLAKTGIHPAFGEVTLAQLLATWVAHDLNHIGQISRVMAKQYKAEVGPWVEYLRVMQS</sequence>
<proteinExistence type="predicted"/>
<organism evidence="2 3">
    <name type="scientific">Imperialibacter roseus</name>
    <dbReference type="NCBI Taxonomy" id="1324217"/>
    <lineage>
        <taxon>Bacteria</taxon>
        <taxon>Pseudomonadati</taxon>
        <taxon>Bacteroidota</taxon>
        <taxon>Cytophagia</taxon>
        <taxon>Cytophagales</taxon>
        <taxon>Flammeovirgaceae</taxon>
        <taxon>Imperialibacter</taxon>
    </lineage>
</organism>
<evidence type="ECO:0000259" key="1">
    <source>
        <dbReference type="Pfam" id="PF12867"/>
    </source>
</evidence>
<accession>A0ABZ0IYM3</accession>
<name>A0ABZ0IYM3_9BACT</name>
<dbReference type="Proteomes" id="UP001302349">
    <property type="component" value="Chromosome"/>
</dbReference>
<dbReference type="Pfam" id="PF12867">
    <property type="entry name" value="DinB_2"/>
    <property type="match status" value="1"/>
</dbReference>